<dbReference type="PANTHER" id="PTHR11786:SF0">
    <property type="entry name" value="ARYLAMINE N-ACETYLTRANSFERASE 4-RELATED"/>
    <property type="match status" value="1"/>
</dbReference>
<evidence type="ECO:0000313" key="4">
    <source>
        <dbReference type="Proteomes" id="UP000253490"/>
    </source>
</evidence>
<keyword evidence="4" id="KW-1185">Reference proteome</keyword>
<sequence length="260" mass="30205">MSKDCFTIEGYLERINYKGSLDVSKETLYNIHMAHALNIPFENLDVYLKKPVYLDRESLYKKIVTNKRGGYCFEMNGLLSIILQGLGFKVLNLLARITKDNGITYNAKTHQVLCVEIGDDKYLLDVGYGNHGLAAPILIELGKEQEQFYDTFRIVEVEKYGYALQRKVEDEFMYIYAFDLKECSPADFMMSHHFTSTFPESLFVNKKVCTMPTKEGRITLTDDHFKVVEGNETSLLEIEDDNHYNKLLKEYFKLDLETMR</sequence>
<dbReference type="GO" id="GO:0016407">
    <property type="term" value="F:acetyltransferase activity"/>
    <property type="evidence" value="ECO:0007669"/>
    <property type="project" value="InterPro"/>
</dbReference>
<dbReference type="SUPFAM" id="SSF54001">
    <property type="entry name" value="Cysteine proteinases"/>
    <property type="match status" value="1"/>
</dbReference>
<dbReference type="AlphaFoldDB" id="A0A366IF70"/>
<comment type="similarity">
    <text evidence="1 2">Belongs to the arylamine N-acetyltransferase family.</text>
</comment>
<gene>
    <name evidence="3" type="ORF">DES36_10162</name>
</gene>
<dbReference type="EMBL" id="QNRX01000001">
    <property type="protein sequence ID" value="RBP70011.1"/>
    <property type="molecule type" value="Genomic_DNA"/>
</dbReference>
<dbReference type="PANTHER" id="PTHR11786">
    <property type="entry name" value="N-HYDROXYARYLAMINE O-ACETYLTRANSFERASE"/>
    <property type="match status" value="1"/>
</dbReference>
<dbReference type="RefSeq" id="WP_113919224.1">
    <property type="nucleotide sequence ID" value="NZ_QNRX01000001.1"/>
</dbReference>
<reference evidence="3 4" key="1">
    <citation type="submission" date="2018-06" db="EMBL/GenBank/DDBJ databases">
        <title>Genomic Encyclopedia of Type Strains, Phase IV (KMG-IV): sequencing the most valuable type-strain genomes for metagenomic binning, comparative biology and taxonomic classification.</title>
        <authorList>
            <person name="Goeker M."/>
        </authorList>
    </citation>
    <scope>NUCLEOTIDE SEQUENCE [LARGE SCALE GENOMIC DNA]</scope>
    <source>
        <strain evidence="3 4">DSM 22112</strain>
    </source>
</reference>
<dbReference type="Pfam" id="PF00797">
    <property type="entry name" value="Acetyltransf_2"/>
    <property type="match status" value="1"/>
</dbReference>
<proteinExistence type="inferred from homology"/>
<evidence type="ECO:0000313" key="3">
    <source>
        <dbReference type="EMBL" id="RBP70011.1"/>
    </source>
</evidence>
<dbReference type="PRINTS" id="PR01543">
    <property type="entry name" value="ANATRNSFRASE"/>
</dbReference>
<organism evidence="3 4">
    <name type="scientific">Alkalibaculum bacchi</name>
    <dbReference type="NCBI Taxonomy" id="645887"/>
    <lineage>
        <taxon>Bacteria</taxon>
        <taxon>Bacillati</taxon>
        <taxon>Bacillota</taxon>
        <taxon>Clostridia</taxon>
        <taxon>Eubacteriales</taxon>
        <taxon>Eubacteriaceae</taxon>
        <taxon>Alkalibaculum</taxon>
    </lineage>
</organism>
<dbReference type="Proteomes" id="UP000253490">
    <property type="component" value="Unassembled WGS sequence"/>
</dbReference>
<evidence type="ECO:0000256" key="1">
    <source>
        <dbReference type="ARBA" id="ARBA00006547"/>
    </source>
</evidence>
<keyword evidence="3" id="KW-0808">Transferase</keyword>
<dbReference type="OrthoDB" id="7181050at2"/>
<name>A0A366IF70_9FIRM</name>
<evidence type="ECO:0000256" key="2">
    <source>
        <dbReference type="RuleBase" id="RU003452"/>
    </source>
</evidence>
<accession>A0A366IF70</accession>
<dbReference type="InterPro" id="IPR001447">
    <property type="entry name" value="Arylamine_N-AcTrfase"/>
</dbReference>
<protein>
    <submittedName>
        <fullName evidence="3">N-hydroxyarylamine O-acetyltransferase</fullName>
    </submittedName>
</protein>
<dbReference type="InterPro" id="IPR038765">
    <property type="entry name" value="Papain-like_cys_pep_sf"/>
</dbReference>
<dbReference type="Gene3D" id="3.30.2140.10">
    <property type="entry name" value="Arylamine N-acetyltransferase"/>
    <property type="match status" value="1"/>
</dbReference>
<comment type="caution">
    <text evidence="3">The sequence shown here is derived from an EMBL/GenBank/DDBJ whole genome shotgun (WGS) entry which is preliminary data.</text>
</comment>
<dbReference type="Gene3D" id="2.40.128.150">
    <property type="entry name" value="Cysteine proteinases"/>
    <property type="match status" value="1"/>
</dbReference>